<reference evidence="1 2" key="1">
    <citation type="submission" date="2018-06" db="EMBL/GenBank/DDBJ databases">
        <authorList>
            <consortium name="Pathogen Informatics"/>
            <person name="Doyle S."/>
        </authorList>
    </citation>
    <scope>NUCLEOTIDE SEQUENCE [LARGE SCALE GENOMIC DNA]</scope>
    <source>
        <strain evidence="1 2">NCTC13028</strain>
    </source>
</reference>
<evidence type="ECO:0000313" key="1">
    <source>
        <dbReference type="EMBL" id="SQB33392.1"/>
    </source>
</evidence>
<dbReference type="AlphaFoldDB" id="A0A2X2VQR2"/>
<dbReference type="EMBL" id="UAWC01000001">
    <property type="protein sequence ID" value="SQB33392.1"/>
    <property type="molecule type" value="Genomic_DNA"/>
</dbReference>
<evidence type="ECO:0000313" key="2">
    <source>
        <dbReference type="Proteomes" id="UP000250223"/>
    </source>
</evidence>
<sequence length="71" mass="8463">MLTISKQYKQRPSEIIGLTNDYEAFCFDEACIYIMNKMQEEDSPKPRFIDDEQVNKQNNNDVIEWLNTNNK</sequence>
<organism evidence="1 2">
    <name type="scientific">Clostridium cochlearium</name>
    <dbReference type="NCBI Taxonomy" id="1494"/>
    <lineage>
        <taxon>Bacteria</taxon>
        <taxon>Bacillati</taxon>
        <taxon>Bacillota</taxon>
        <taxon>Clostridia</taxon>
        <taxon>Eubacteriales</taxon>
        <taxon>Clostridiaceae</taxon>
        <taxon>Clostridium</taxon>
    </lineage>
</organism>
<name>A0A2X2VQR2_CLOCO</name>
<proteinExistence type="predicted"/>
<accession>A0A2X2VQR2</accession>
<gene>
    <name evidence="1" type="ORF">NCTC13028_00385</name>
</gene>
<protein>
    <submittedName>
        <fullName evidence="1">Uncharacterized protein</fullName>
    </submittedName>
</protein>
<dbReference type="Proteomes" id="UP000250223">
    <property type="component" value="Unassembled WGS sequence"/>
</dbReference>